<dbReference type="EC" id="4.6.1.12" evidence="4 8"/>
<dbReference type="InterPro" id="IPR036571">
    <property type="entry name" value="MECDP_synthase_sf"/>
</dbReference>
<reference evidence="11 12" key="1">
    <citation type="submission" date="2018-06" db="EMBL/GenBank/DDBJ databases">
        <authorList>
            <consortium name="Pathogen Informatics"/>
            <person name="Doyle S."/>
        </authorList>
    </citation>
    <scope>NUCLEOTIDE SEQUENCE [LARGE SCALE GENOMIC DNA]</scope>
    <source>
        <strain evidence="11 12">NCTC13076</strain>
    </source>
</reference>
<dbReference type="GO" id="GO:0016114">
    <property type="term" value="P:terpenoid biosynthetic process"/>
    <property type="evidence" value="ECO:0007669"/>
    <property type="project" value="InterPro"/>
</dbReference>
<dbReference type="SUPFAM" id="SSF69765">
    <property type="entry name" value="IpsF-like"/>
    <property type="match status" value="1"/>
</dbReference>
<dbReference type="AlphaFoldDB" id="A0A2X1Y615"/>
<comment type="similarity">
    <text evidence="3 8 9">Belongs to the IspF family.</text>
</comment>
<comment type="subunit">
    <text evidence="8">Homotrimer.</text>
</comment>
<dbReference type="STRING" id="54005.HMPREF3229_01127"/>
<dbReference type="GeneID" id="83863150"/>
<gene>
    <name evidence="8 11" type="primary">ispF</name>
    <name evidence="11" type="ORF">NCTC13076_01680</name>
</gene>
<dbReference type="UniPathway" id="UPA00056">
    <property type="reaction ID" value="UER00095"/>
</dbReference>
<dbReference type="GO" id="GO:0046872">
    <property type="term" value="F:metal ion binding"/>
    <property type="evidence" value="ECO:0007669"/>
    <property type="project" value="UniProtKB-KW"/>
</dbReference>
<dbReference type="Proteomes" id="UP000250070">
    <property type="component" value="Unassembled WGS sequence"/>
</dbReference>
<dbReference type="GO" id="GO:0008685">
    <property type="term" value="F:2-C-methyl-D-erythritol 2,4-cyclodiphosphate synthase activity"/>
    <property type="evidence" value="ECO:0007669"/>
    <property type="project" value="UniProtKB-UniRule"/>
</dbReference>
<evidence type="ECO:0000313" key="12">
    <source>
        <dbReference type="Proteomes" id="UP000250070"/>
    </source>
</evidence>
<feature type="binding site" evidence="8">
    <location>
        <begin position="34"/>
        <end position="35"/>
    </location>
    <ligand>
        <name>4-CDP-2-C-methyl-D-erythritol 2-phosphate</name>
        <dbReference type="ChEBI" id="CHEBI:57919"/>
    </ligand>
</feature>
<dbReference type="CDD" id="cd00554">
    <property type="entry name" value="MECDP_synthase"/>
    <property type="match status" value="1"/>
</dbReference>
<feature type="site" description="Transition state stabilizer" evidence="8">
    <location>
        <position position="133"/>
    </location>
</feature>
<accession>A0A2X1Y615</accession>
<dbReference type="NCBIfam" id="TIGR00151">
    <property type="entry name" value="ispF"/>
    <property type="match status" value="1"/>
</dbReference>
<feature type="binding site" evidence="8">
    <location>
        <position position="142"/>
    </location>
    <ligand>
        <name>4-CDP-2-C-methyl-D-erythritol 2-phosphate</name>
        <dbReference type="ChEBI" id="CHEBI:57919"/>
    </ligand>
</feature>
<dbReference type="PROSITE" id="PS01350">
    <property type="entry name" value="ISPF"/>
    <property type="match status" value="1"/>
</dbReference>
<organism evidence="11 12">
    <name type="scientific">Peptoniphilus harei</name>
    <dbReference type="NCBI Taxonomy" id="54005"/>
    <lineage>
        <taxon>Bacteria</taxon>
        <taxon>Bacillati</taxon>
        <taxon>Bacillota</taxon>
        <taxon>Tissierellia</taxon>
        <taxon>Tissierellales</taxon>
        <taxon>Peptoniphilaceae</taxon>
        <taxon>Peptoniphilus</taxon>
    </lineage>
</organism>
<dbReference type="EMBL" id="UATM01000032">
    <property type="protein sequence ID" value="SPY48594.1"/>
    <property type="molecule type" value="Genomic_DNA"/>
</dbReference>
<feature type="binding site" evidence="8">
    <location>
        <position position="8"/>
    </location>
    <ligand>
        <name>a divalent metal cation</name>
        <dbReference type="ChEBI" id="CHEBI:60240"/>
    </ligand>
</feature>
<dbReference type="GO" id="GO:0019288">
    <property type="term" value="P:isopentenyl diphosphate biosynthetic process, methylerythritol 4-phosphate pathway"/>
    <property type="evidence" value="ECO:0007669"/>
    <property type="project" value="UniProtKB-UniRule"/>
</dbReference>
<dbReference type="InterPro" id="IPR003526">
    <property type="entry name" value="MECDP_synthase"/>
</dbReference>
<feature type="site" description="Transition state stabilizer" evidence="8">
    <location>
        <position position="34"/>
    </location>
</feature>
<evidence type="ECO:0000256" key="9">
    <source>
        <dbReference type="RuleBase" id="RU004395"/>
    </source>
</evidence>
<feature type="binding site" evidence="8">
    <location>
        <begin position="61"/>
        <end position="65"/>
    </location>
    <ligand>
        <name>4-CDP-2-C-methyl-D-erythritol 2-phosphate</name>
        <dbReference type="ChEBI" id="CHEBI:57919"/>
    </ligand>
</feature>
<proteinExistence type="inferred from homology"/>
<evidence type="ECO:0000256" key="5">
    <source>
        <dbReference type="ARBA" id="ARBA00022723"/>
    </source>
</evidence>
<feature type="binding site" evidence="8">
    <location>
        <begin position="8"/>
        <end position="10"/>
    </location>
    <ligand>
        <name>4-CDP-2-C-methyl-D-erythritol 2-phosphate</name>
        <dbReference type="ChEBI" id="CHEBI:57919"/>
    </ligand>
</feature>
<dbReference type="Pfam" id="PF02542">
    <property type="entry name" value="YgbB"/>
    <property type="match status" value="1"/>
</dbReference>
<keyword evidence="6 8" id="KW-0414">Isoprene biosynthesis</keyword>
<evidence type="ECO:0000256" key="6">
    <source>
        <dbReference type="ARBA" id="ARBA00023229"/>
    </source>
</evidence>
<comment type="pathway">
    <text evidence="2 8">Isoprenoid biosynthesis; isopentenyl diphosphate biosynthesis via DXP pathway; isopentenyl diphosphate from 1-deoxy-D-xylulose 5-phosphate: step 4/6.</text>
</comment>
<dbReference type="OrthoDB" id="9804336at2"/>
<dbReference type="Gene3D" id="3.30.1330.50">
    <property type="entry name" value="2-C-methyl-D-erythritol 2,4-cyclodiphosphate synthase"/>
    <property type="match status" value="1"/>
</dbReference>
<dbReference type="HAMAP" id="MF_00107">
    <property type="entry name" value="IspF"/>
    <property type="match status" value="1"/>
</dbReference>
<dbReference type="RefSeq" id="WP_112890230.1">
    <property type="nucleotide sequence ID" value="NZ_CP068103.1"/>
</dbReference>
<dbReference type="PANTHER" id="PTHR43181:SF1">
    <property type="entry name" value="2-C-METHYL-D-ERYTHRITOL 2,4-CYCLODIPHOSPHATE SYNTHASE, CHLOROPLASTIC"/>
    <property type="match status" value="1"/>
</dbReference>
<keyword evidence="7 8" id="KW-0456">Lyase</keyword>
<evidence type="ECO:0000256" key="1">
    <source>
        <dbReference type="ARBA" id="ARBA00000200"/>
    </source>
</evidence>
<protein>
    <recommendedName>
        <fullName evidence="4 8">2-C-methyl-D-erythritol 2,4-cyclodiphosphate synthase</fullName>
        <shortName evidence="8">MECDP-synthase</shortName>
        <shortName evidence="8">MECPP-synthase</shortName>
        <shortName evidence="8">MECPS</shortName>
        <ecNumber evidence="4 8">4.6.1.12</ecNumber>
    </recommendedName>
</protein>
<evidence type="ECO:0000313" key="11">
    <source>
        <dbReference type="EMBL" id="SPY48594.1"/>
    </source>
</evidence>
<evidence type="ECO:0000256" key="3">
    <source>
        <dbReference type="ARBA" id="ARBA00008480"/>
    </source>
</evidence>
<evidence type="ECO:0000256" key="4">
    <source>
        <dbReference type="ARBA" id="ARBA00012579"/>
    </source>
</evidence>
<comment type="catalytic activity">
    <reaction evidence="1 8 9">
        <text>4-CDP-2-C-methyl-D-erythritol 2-phosphate = 2-C-methyl-D-erythritol 2,4-cyclic diphosphate + CMP</text>
        <dbReference type="Rhea" id="RHEA:23864"/>
        <dbReference type="ChEBI" id="CHEBI:57919"/>
        <dbReference type="ChEBI" id="CHEBI:58483"/>
        <dbReference type="ChEBI" id="CHEBI:60377"/>
        <dbReference type="EC" id="4.6.1.12"/>
    </reaction>
</comment>
<evidence type="ECO:0000259" key="10">
    <source>
        <dbReference type="Pfam" id="PF02542"/>
    </source>
</evidence>
<evidence type="ECO:0000256" key="7">
    <source>
        <dbReference type="ARBA" id="ARBA00023239"/>
    </source>
</evidence>
<feature type="binding site" evidence="8">
    <location>
        <position position="10"/>
    </location>
    <ligand>
        <name>a divalent metal cation</name>
        <dbReference type="ChEBI" id="CHEBI:60240"/>
    </ligand>
</feature>
<feature type="domain" description="2-C-methyl-D-erythritol 2,4-cyclodiphosphate synthase" evidence="10">
    <location>
        <begin position="1"/>
        <end position="154"/>
    </location>
</feature>
<feature type="binding site" evidence="8">
    <location>
        <begin position="56"/>
        <end position="58"/>
    </location>
    <ligand>
        <name>4-CDP-2-C-methyl-D-erythritol 2-phosphate</name>
        <dbReference type="ChEBI" id="CHEBI:57919"/>
    </ligand>
</feature>
<comment type="function">
    <text evidence="8">Involved in the biosynthesis of isopentenyl diphosphate (IPP) and dimethylallyl diphosphate (DMAPP), two major building blocks of isoprenoid compounds. Catalyzes the conversion of 4-diphosphocytidyl-2-C-methyl-D-erythritol 2-phosphate (CDP-ME2P) to 2-C-methyl-D-erythritol 2,4-cyclodiphosphate (ME-CPP) with a corresponding release of cytidine 5-monophosphate (CMP).</text>
</comment>
<dbReference type="InterPro" id="IPR020555">
    <property type="entry name" value="MECDP_synthase_CS"/>
</dbReference>
<feature type="binding site" evidence="8">
    <location>
        <position position="42"/>
    </location>
    <ligand>
        <name>a divalent metal cation</name>
        <dbReference type="ChEBI" id="CHEBI:60240"/>
    </ligand>
</feature>
<dbReference type="PANTHER" id="PTHR43181">
    <property type="entry name" value="2-C-METHYL-D-ERYTHRITOL 2,4-CYCLODIPHOSPHATE SYNTHASE, CHLOROPLASTIC"/>
    <property type="match status" value="1"/>
</dbReference>
<name>A0A2X1Y615_9FIRM</name>
<dbReference type="FunFam" id="3.30.1330.50:FF:000001">
    <property type="entry name" value="2-C-methyl-D-erythritol 2,4-cyclodiphosphate synthase"/>
    <property type="match status" value="1"/>
</dbReference>
<feature type="binding site" evidence="8">
    <location>
        <position position="139"/>
    </location>
    <ligand>
        <name>4-CDP-2-C-methyl-D-erythritol 2-phosphate</name>
        <dbReference type="ChEBI" id="CHEBI:57919"/>
    </ligand>
</feature>
<comment type="cofactor">
    <cofactor evidence="8">
        <name>a divalent metal cation</name>
        <dbReference type="ChEBI" id="CHEBI:60240"/>
    </cofactor>
    <text evidence="8">Binds 1 divalent metal cation per subunit.</text>
</comment>
<evidence type="ECO:0000256" key="2">
    <source>
        <dbReference type="ARBA" id="ARBA00004709"/>
    </source>
</evidence>
<keyword evidence="5 8" id="KW-0479">Metal-binding</keyword>
<feature type="binding site" evidence="8">
    <location>
        <begin position="132"/>
        <end position="135"/>
    </location>
    <ligand>
        <name>4-CDP-2-C-methyl-D-erythritol 2-phosphate</name>
        <dbReference type="ChEBI" id="CHEBI:57919"/>
    </ligand>
</feature>
<sequence>MRIGIGYDVHKLVEDRKLIIGGIDIPYERGLLGHSDADVLIHAIMDAILGALALRDIGYHFPDNDNKYKDIDSKVLLSKVYEIMKSKNYKIGNIDSVVACQAPKLASHIDDMRKTIAHILKTDIYNVSIKATTTERLGFVGRGEGISSEAVVLLERDD</sequence>
<comment type="caution">
    <text evidence="8">Lacks conserved residue(s) required for the propagation of feature annotation.</text>
</comment>
<evidence type="ECO:0000256" key="8">
    <source>
        <dbReference type="HAMAP-Rule" id="MF_00107"/>
    </source>
</evidence>